<comment type="caution">
    <text evidence="2">The sequence shown here is derived from an EMBL/GenBank/DDBJ whole genome shotgun (WGS) entry which is preliminary data.</text>
</comment>
<proteinExistence type="predicted"/>
<protein>
    <submittedName>
        <fullName evidence="2">Uncharacterized protein</fullName>
    </submittedName>
</protein>
<name>A0A916URH1_9BURK</name>
<keyword evidence="3" id="KW-1185">Reference proteome</keyword>
<evidence type="ECO:0000256" key="1">
    <source>
        <dbReference type="SAM" id="MobiDB-lite"/>
    </source>
</evidence>
<evidence type="ECO:0000313" key="3">
    <source>
        <dbReference type="Proteomes" id="UP000637423"/>
    </source>
</evidence>
<reference evidence="2" key="1">
    <citation type="journal article" date="2014" name="Int. J. Syst. Evol. Microbiol.">
        <title>Complete genome sequence of Corynebacterium casei LMG S-19264T (=DSM 44701T), isolated from a smear-ripened cheese.</title>
        <authorList>
            <consortium name="US DOE Joint Genome Institute (JGI-PGF)"/>
            <person name="Walter F."/>
            <person name="Albersmeier A."/>
            <person name="Kalinowski J."/>
            <person name="Ruckert C."/>
        </authorList>
    </citation>
    <scope>NUCLEOTIDE SEQUENCE</scope>
    <source>
        <strain evidence="2">CGMCC 1.10998</strain>
    </source>
</reference>
<sequence>MIFRDDPDVEGGTSGGSGASGSFETPSHPEPHTLEHDFSRDFNGVHLLEVDLRNLSYDSRDFDRVINLPGPHTQESNSSKERDLLLAGSIGGGLSLGRYSTSGGLGLYVIVDLNSKSVWTSLRMGTFSSIGAPGGLNGNSSGGFSFGGKIGPTVIVGFGNANAGFFGPTNSVTIDAPLVSVAVVKTSDYESIQVSAGGSAGVSVERTSSVSGGEINSQDLQRCVQELTNYITRDTGY</sequence>
<gene>
    <name evidence="2" type="ORF">GCM10011396_35040</name>
</gene>
<evidence type="ECO:0000313" key="2">
    <source>
        <dbReference type="EMBL" id="GGC84709.1"/>
    </source>
</evidence>
<feature type="compositionally biased region" description="Basic and acidic residues" evidence="1">
    <location>
        <begin position="27"/>
        <end position="36"/>
    </location>
</feature>
<dbReference type="AlphaFoldDB" id="A0A916URH1"/>
<dbReference type="EMBL" id="BMED01000003">
    <property type="protein sequence ID" value="GGC84709.1"/>
    <property type="molecule type" value="Genomic_DNA"/>
</dbReference>
<dbReference type="Proteomes" id="UP000637423">
    <property type="component" value="Unassembled WGS sequence"/>
</dbReference>
<accession>A0A916URH1</accession>
<feature type="region of interest" description="Disordered" evidence="1">
    <location>
        <begin position="1"/>
        <end position="36"/>
    </location>
</feature>
<reference evidence="2" key="2">
    <citation type="submission" date="2020-09" db="EMBL/GenBank/DDBJ databases">
        <authorList>
            <person name="Sun Q."/>
            <person name="Zhou Y."/>
        </authorList>
    </citation>
    <scope>NUCLEOTIDE SEQUENCE</scope>
    <source>
        <strain evidence="2">CGMCC 1.10998</strain>
    </source>
</reference>
<organism evidence="2 3">
    <name type="scientific">Undibacterium terreum</name>
    <dbReference type="NCBI Taxonomy" id="1224302"/>
    <lineage>
        <taxon>Bacteria</taxon>
        <taxon>Pseudomonadati</taxon>
        <taxon>Pseudomonadota</taxon>
        <taxon>Betaproteobacteria</taxon>
        <taxon>Burkholderiales</taxon>
        <taxon>Oxalobacteraceae</taxon>
        <taxon>Undibacterium</taxon>
    </lineage>
</organism>